<feature type="domain" description="HipA-like C-terminal" evidence="4">
    <location>
        <begin position="224"/>
        <end position="418"/>
    </location>
</feature>
<protein>
    <submittedName>
        <fullName evidence="6">Type II toxin-antitoxin system HipA family toxin</fullName>
    </submittedName>
</protein>
<reference evidence="6 7" key="1">
    <citation type="submission" date="2019-06" db="EMBL/GenBank/DDBJ databases">
        <authorList>
            <person name="Li F."/>
        </authorList>
    </citation>
    <scope>NUCLEOTIDE SEQUENCE [LARGE SCALE GENOMIC DNA]</scope>
    <source>
        <strain evidence="6 7">10F1D-1</strain>
    </source>
</reference>
<dbReference type="PANTHER" id="PTHR37419:SF1">
    <property type="entry name" value="SERINE_THREONINE-PROTEIN KINASE TOXIN HIPA"/>
    <property type="match status" value="1"/>
</dbReference>
<dbReference type="GO" id="GO:0005829">
    <property type="term" value="C:cytosol"/>
    <property type="evidence" value="ECO:0007669"/>
    <property type="project" value="TreeGrafter"/>
</dbReference>
<dbReference type="OrthoDB" id="3182374at2"/>
<keyword evidence="2" id="KW-0808">Transferase</keyword>
<dbReference type="NCBIfam" id="TIGR03071">
    <property type="entry name" value="couple_hipA"/>
    <property type="match status" value="1"/>
</dbReference>
<dbReference type="InterPro" id="IPR012893">
    <property type="entry name" value="HipA-like_C"/>
</dbReference>
<comment type="similarity">
    <text evidence="1">Belongs to the HipA Ser/Thr kinase family.</text>
</comment>
<organism evidence="6 7">
    <name type="scientific">Schumannella soli</name>
    <dbReference type="NCBI Taxonomy" id="2590779"/>
    <lineage>
        <taxon>Bacteria</taxon>
        <taxon>Bacillati</taxon>
        <taxon>Actinomycetota</taxon>
        <taxon>Actinomycetes</taxon>
        <taxon>Micrococcales</taxon>
        <taxon>Microbacteriaceae</taxon>
        <taxon>Schumannella</taxon>
    </lineage>
</organism>
<evidence type="ECO:0000256" key="1">
    <source>
        <dbReference type="ARBA" id="ARBA00010164"/>
    </source>
</evidence>
<evidence type="ECO:0000313" key="6">
    <source>
        <dbReference type="EMBL" id="TPW73850.1"/>
    </source>
</evidence>
<evidence type="ECO:0000256" key="2">
    <source>
        <dbReference type="ARBA" id="ARBA00022679"/>
    </source>
</evidence>
<dbReference type="EMBL" id="VHQG01000006">
    <property type="protein sequence ID" value="TPW73850.1"/>
    <property type="molecule type" value="Genomic_DNA"/>
</dbReference>
<proteinExistence type="inferred from homology"/>
<sequence>MRSIWCQHGARRLLRSKFRRSTRPVRKTLCARFESPSSVSHRRLRKRTLERRRACRRRFSSCSGRRRVSSRRGSARVITELEVTLAGQPVGRLGRRSVEDYVLEYDEAWASAGGAVPLSLSLPLARRRHEGRILADFLDNLLPDNPDVRQRWALDAGLSTAESFGLLSEYGQDVAGAMSFRPAGAEVVSAGESVGDDHIADRIRRITDDPTAWHDDAIPPRGQFSLGGAQDKFSLARFGGGWHETRGEMASTHLFKPRVRGVPDGELVEFVVMRALRWLGVPAAGVSIFDHAETHSLVVERFDRRIDPAGEAGPESRIERLHQEDMLQALGLPRLRRFEKDGGPGADEIGNLLSRTSGSSSREQYATALLLSWILLSTDAHAKNYSIFIDAEKVALTPLYDVSSIVPYLVGTKGTDVASFRSRADAASLAVRYGASDLSGSVGRFDLEHIARRAGRPDSWLLNQAELFVTVLPTVISAAAAELPTRLQTDVVARLVEWMPSRCHQIAEQLGLQIL</sequence>
<dbReference type="InterPro" id="IPR017508">
    <property type="entry name" value="HipA_N1"/>
</dbReference>
<dbReference type="Proteomes" id="UP000316252">
    <property type="component" value="Unassembled WGS sequence"/>
</dbReference>
<keyword evidence="7" id="KW-1185">Reference proteome</keyword>
<dbReference type="InterPro" id="IPR052028">
    <property type="entry name" value="HipA_Ser/Thr_kinase"/>
</dbReference>
<evidence type="ECO:0000313" key="7">
    <source>
        <dbReference type="Proteomes" id="UP000316252"/>
    </source>
</evidence>
<dbReference type="PANTHER" id="PTHR37419">
    <property type="entry name" value="SERINE/THREONINE-PROTEIN KINASE TOXIN HIPA"/>
    <property type="match status" value="1"/>
</dbReference>
<dbReference type="Pfam" id="PF13657">
    <property type="entry name" value="Couple_hipA"/>
    <property type="match status" value="1"/>
</dbReference>
<comment type="caution">
    <text evidence="6">The sequence shown here is derived from an EMBL/GenBank/DDBJ whole genome shotgun (WGS) entry which is preliminary data.</text>
</comment>
<evidence type="ECO:0000259" key="5">
    <source>
        <dbReference type="Pfam" id="PF13657"/>
    </source>
</evidence>
<gene>
    <name evidence="6" type="ORF">FJ657_16890</name>
</gene>
<dbReference type="Pfam" id="PF07804">
    <property type="entry name" value="HipA_C"/>
    <property type="match status" value="1"/>
</dbReference>
<feature type="domain" description="HipA N-terminal subdomain 1" evidence="5">
    <location>
        <begin position="81"/>
        <end position="180"/>
    </location>
</feature>
<dbReference type="GO" id="GO:0004674">
    <property type="term" value="F:protein serine/threonine kinase activity"/>
    <property type="evidence" value="ECO:0007669"/>
    <property type="project" value="TreeGrafter"/>
</dbReference>
<name>A0A506XWQ4_9MICO</name>
<keyword evidence="3" id="KW-0418">Kinase</keyword>
<evidence type="ECO:0000259" key="4">
    <source>
        <dbReference type="Pfam" id="PF07804"/>
    </source>
</evidence>
<accession>A0A506XWQ4</accession>
<dbReference type="AlphaFoldDB" id="A0A506XWQ4"/>
<evidence type="ECO:0000256" key="3">
    <source>
        <dbReference type="ARBA" id="ARBA00022777"/>
    </source>
</evidence>